<dbReference type="EMBL" id="JAZAQF010000008">
    <property type="protein sequence ID" value="MFG3816374.1"/>
    <property type="molecule type" value="Genomic_DNA"/>
</dbReference>
<organism evidence="1 2">
    <name type="scientific">Limnothrix redekei LRLZ20PSL1</name>
    <dbReference type="NCBI Taxonomy" id="3112953"/>
    <lineage>
        <taxon>Bacteria</taxon>
        <taxon>Bacillati</taxon>
        <taxon>Cyanobacteriota</taxon>
        <taxon>Cyanophyceae</taxon>
        <taxon>Pseudanabaenales</taxon>
        <taxon>Pseudanabaenaceae</taxon>
        <taxon>Limnothrix</taxon>
    </lineage>
</organism>
<keyword evidence="2" id="KW-1185">Reference proteome</keyword>
<dbReference type="RefSeq" id="WP_393010223.1">
    <property type="nucleotide sequence ID" value="NZ_JAZAQF010000008.1"/>
</dbReference>
<gene>
    <name evidence="1" type="ORF">VPK24_01895</name>
</gene>
<sequence length="165" mass="18519">MTSNAWEFPFLVLPLSPLDRFALKVTYTDGVVMVAGKQRYPTITGLLGQFLKDPGPGEAYQVATHRLSYSQDESIVFNFGPQGNTYDNTTGQTVEGSTIWQRDAAGNLELRTAVETWIGVKAVPKKRGVKPVTIMTATGEQVTRYPWWYDTERSKFTIQVEVYSE</sequence>
<proteinExistence type="predicted"/>
<name>A0ABW7C579_9CYAN</name>
<accession>A0ABW7C579</accession>
<evidence type="ECO:0000313" key="1">
    <source>
        <dbReference type="EMBL" id="MFG3816374.1"/>
    </source>
</evidence>
<dbReference type="Proteomes" id="UP001604335">
    <property type="component" value="Unassembled WGS sequence"/>
</dbReference>
<evidence type="ECO:0000313" key="2">
    <source>
        <dbReference type="Proteomes" id="UP001604335"/>
    </source>
</evidence>
<protein>
    <submittedName>
        <fullName evidence="1">Uncharacterized protein</fullName>
    </submittedName>
</protein>
<reference evidence="2" key="1">
    <citation type="journal article" date="2024" name="Algal Res.">
        <title>Biochemical, toxicological and genomic investigation of a high-biomass producing Limnothrix strain isolated from Italian shallow drinking water reservoir.</title>
        <authorList>
            <person name="Simonazzi M."/>
            <person name="Shishido T.K."/>
            <person name="Delbaje E."/>
            <person name="Wahlsten M."/>
            <person name="Fewer D.P."/>
            <person name="Sivonen K."/>
            <person name="Pezzolesi L."/>
            <person name="Pistocchi R."/>
        </authorList>
    </citation>
    <scope>NUCLEOTIDE SEQUENCE [LARGE SCALE GENOMIC DNA]</scope>
    <source>
        <strain evidence="2">LRLZ20PSL1</strain>
    </source>
</reference>
<comment type="caution">
    <text evidence="1">The sequence shown here is derived from an EMBL/GenBank/DDBJ whole genome shotgun (WGS) entry which is preliminary data.</text>
</comment>